<gene>
    <name evidence="1" type="ORF">SAMN03080615_00877</name>
</gene>
<evidence type="ECO:0000313" key="2">
    <source>
        <dbReference type="Proteomes" id="UP000198749"/>
    </source>
</evidence>
<dbReference type="OrthoDB" id="2081253at2"/>
<keyword evidence="2" id="KW-1185">Reference proteome</keyword>
<protein>
    <submittedName>
        <fullName evidence="1">Phage virion morphogenesis (Putative tail completion) protein</fullName>
    </submittedName>
</protein>
<dbReference type="InterPro" id="IPR006522">
    <property type="entry name" value="Phage_virion_morphogenesis"/>
</dbReference>
<dbReference type="AlphaFoldDB" id="A0A1H9EFZ5"/>
<dbReference type="RefSeq" id="WP_091354523.1">
    <property type="nucleotide sequence ID" value="NZ_AP025284.1"/>
</dbReference>
<dbReference type="STRING" id="355243.SAMN03080615_00877"/>
<dbReference type="Proteomes" id="UP000198749">
    <property type="component" value="Unassembled WGS sequence"/>
</dbReference>
<dbReference type="Pfam" id="PF05069">
    <property type="entry name" value="Phage_tail_S"/>
    <property type="match status" value="1"/>
</dbReference>
<evidence type="ECO:0000313" key="1">
    <source>
        <dbReference type="EMBL" id="SEQ24555.1"/>
    </source>
</evidence>
<accession>A0A1H9EFZ5</accession>
<name>A0A1H9EFZ5_9GAMM</name>
<proteinExistence type="predicted"/>
<reference evidence="2" key="1">
    <citation type="submission" date="2016-10" db="EMBL/GenBank/DDBJ databases">
        <authorList>
            <person name="Varghese N."/>
            <person name="Submissions S."/>
        </authorList>
    </citation>
    <scope>NUCLEOTIDE SEQUENCE [LARGE SCALE GENOMIC DNA]</scope>
    <source>
        <strain evidence="2">DSM 18887</strain>
    </source>
</reference>
<sequence length="155" mass="17342">MAGTQTAISLAYDSDPVYEVLDRFIEKVSNTQPAMMEIAHFLEERTRDHFDNEEDPDGNPWAPLKAATIKRKQRKGVPVDKILHGETLHLRDTIFPFWSADEAGLSTGPGTDAYAATQQLGDESRNIEARSFFGLSDEDEVEVIDILDEFIQAEG</sequence>
<dbReference type="EMBL" id="FOGB01000002">
    <property type="protein sequence ID" value="SEQ24555.1"/>
    <property type="molecule type" value="Genomic_DNA"/>
</dbReference>
<organism evidence="1 2">
    <name type="scientific">Amphritea atlantica</name>
    <dbReference type="NCBI Taxonomy" id="355243"/>
    <lineage>
        <taxon>Bacteria</taxon>
        <taxon>Pseudomonadati</taxon>
        <taxon>Pseudomonadota</taxon>
        <taxon>Gammaproteobacteria</taxon>
        <taxon>Oceanospirillales</taxon>
        <taxon>Oceanospirillaceae</taxon>
        <taxon>Amphritea</taxon>
    </lineage>
</organism>
<dbReference type="NCBIfam" id="TIGR01635">
    <property type="entry name" value="tail_comp_S"/>
    <property type="match status" value="1"/>
</dbReference>